<proteinExistence type="predicted"/>
<feature type="compositionally biased region" description="Pro residues" evidence="1">
    <location>
        <begin position="24"/>
        <end position="37"/>
    </location>
</feature>
<sequence>MSYQRAPHEEPYPPPGYRPSQQYPYPPPPDVYPPPPQGHGHGHPPQDVYPPPQGPYPPPGYQGYFNDQQRPYYPPPSHQPPPPYGGYQQQHPNGEDSSSGFLKGCKIGSGIDIQIENYIGNKQ</sequence>
<organism evidence="2 3">
    <name type="scientific">Panicum hallii var. hallii</name>
    <dbReference type="NCBI Taxonomy" id="1504633"/>
    <lineage>
        <taxon>Eukaryota</taxon>
        <taxon>Viridiplantae</taxon>
        <taxon>Streptophyta</taxon>
        <taxon>Embryophyta</taxon>
        <taxon>Tracheophyta</taxon>
        <taxon>Spermatophyta</taxon>
        <taxon>Magnoliopsida</taxon>
        <taxon>Liliopsida</taxon>
        <taxon>Poales</taxon>
        <taxon>Poaceae</taxon>
        <taxon>PACMAD clade</taxon>
        <taxon>Panicoideae</taxon>
        <taxon>Panicodae</taxon>
        <taxon>Paniceae</taxon>
        <taxon>Panicinae</taxon>
        <taxon>Panicum</taxon>
        <taxon>Panicum sect. Panicum</taxon>
    </lineage>
</organism>
<dbReference type="Proteomes" id="UP000244336">
    <property type="component" value="Chromosome 6"/>
</dbReference>
<name>A0A2T7DA17_9POAL</name>
<keyword evidence="3" id="KW-1185">Reference proteome</keyword>
<feature type="region of interest" description="Disordered" evidence="1">
    <location>
        <begin position="1"/>
        <end position="105"/>
    </location>
</feature>
<accession>A0A2T7DA17</accession>
<dbReference type="AlphaFoldDB" id="A0A2T7DA17"/>
<feature type="compositionally biased region" description="Basic and acidic residues" evidence="1">
    <location>
        <begin position="1"/>
        <end position="11"/>
    </location>
</feature>
<evidence type="ECO:0000313" key="3">
    <source>
        <dbReference type="Proteomes" id="UP000244336"/>
    </source>
</evidence>
<feature type="compositionally biased region" description="Pro residues" evidence="1">
    <location>
        <begin position="47"/>
        <end position="60"/>
    </location>
</feature>
<feature type="compositionally biased region" description="Low complexity" evidence="1">
    <location>
        <begin position="61"/>
        <end position="71"/>
    </location>
</feature>
<gene>
    <name evidence="2" type="ORF">GQ55_6G269500</name>
</gene>
<evidence type="ECO:0000256" key="1">
    <source>
        <dbReference type="SAM" id="MobiDB-lite"/>
    </source>
</evidence>
<protein>
    <submittedName>
        <fullName evidence="2">Uncharacterized protein</fullName>
    </submittedName>
</protein>
<dbReference type="Gramene" id="PUZ52432">
    <property type="protein sequence ID" value="PUZ52432"/>
    <property type="gene ID" value="GQ55_6G269500"/>
</dbReference>
<reference evidence="2 3" key="1">
    <citation type="submission" date="2018-04" db="EMBL/GenBank/DDBJ databases">
        <title>WGS assembly of Panicum hallii var. hallii HAL2.</title>
        <authorList>
            <person name="Lovell J."/>
            <person name="Jenkins J."/>
            <person name="Lowry D."/>
            <person name="Mamidi S."/>
            <person name="Sreedasyam A."/>
            <person name="Weng X."/>
            <person name="Barry K."/>
            <person name="Bonette J."/>
            <person name="Campitelli B."/>
            <person name="Daum C."/>
            <person name="Gordon S."/>
            <person name="Gould B."/>
            <person name="Lipzen A."/>
            <person name="MacQueen A."/>
            <person name="Palacio-Mejia J."/>
            <person name="Plott C."/>
            <person name="Shakirov E."/>
            <person name="Shu S."/>
            <person name="Yoshinaga Y."/>
            <person name="Zane M."/>
            <person name="Rokhsar D."/>
            <person name="Grimwood J."/>
            <person name="Schmutz J."/>
            <person name="Juenger T."/>
        </authorList>
    </citation>
    <scope>NUCLEOTIDE SEQUENCE [LARGE SCALE GENOMIC DNA]</scope>
    <source>
        <strain evidence="3">cv. HAL2</strain>
    </source>
</reference>
<evidence type="ECO:0000313" key="2">
    <source>
        <dbReference type="EMBL" id="PUZ52432.1"/>
    </source>
</evidence>
<dbReference type="EMBL" id="CM009754">
    <property type="protein sequence ID" value="PUZ52432.1"/>
    <property type="molecule type" value="Genomic_DNA"/>
</dbReference>
<feature type="compositionally biased region" description="Pro residues" evidence="1">
    <location>
        <begin position="72"/>
        <end position="84"/>
    </location>
</feature>